<evidence type="ECO:0000256" key="4">
    <source>
        <dbReference type="ARBA" id="ARBA00022728"/>
    </source>
</evidence>
<dbReference type="AlphaFoldDB" id="A0A8C4SUA7"/>
<dbReference type="InterPro" id="IPR000504">
    <property type="entry name" value="RRM_dom"/>
</dbReference>
<reference evidence="10" key="2">
    <citation type="submission" date="2025-08" db="UniProtKB">
        <authorList>
            <consortium name="Ensembl"/>
        </authorList>
    </citation>
    <scope>IDENTIFICATION</scope>
</reference>
<evidence type="ECO:0000256" key="6">
    <source>
        <dbReference type="ARBA" id="ARBA00023187"/>
    </source>
</evidence>
<protein>
    <recommendedName>
        <fullName evidence="2">RNA-binding protein 48</fullName>
    </recommendedName>
</protein>
<keyword evidence="11" id="KW-1185">Reference proteome</keyword>
<proteinExistence type="inferred from homology"/>
<evidence type="ECO:0000313" key="11">
    <source>
        <dbReference type="Proteomes" id="UP000694620"/>
    </source>
</evidence>
<dbReference type="PANTHER" id="PTHR20957">
    <property type="entry name" value="RNA-BINDING PROTEIN 48"/>
    <property type="match status" value="1"/>
</dbReference>
<dbReference type="SUPFAM" id="SSF54928">
    <property type="entry name" value="RNA-binding domain, RBD"/>
    <property type="match status" value="1"/>
</dbReference>
<evidence type="ECO:0000256" key="1">
    <source>
        <dbReference type="ARBA" id="ARBA00006938"/>
    </source>
</evidence>
<dbReference type="Ensembl" id="ENSECRT00000021575.1">
    <property type="protein sequence ID" value="ENSECRP00000021118.1"/>
    <property type="gene ID" value="ENSECRG00000014225.1"/>
</dbReference>
<evidence type="ECO:0000256" key="3">
    <source>
        <dbReference type="ARBA" id="ARBA00022664"/>
    </source>
</evidence>
<dbReference type="GO" id="GO:0003723">
    <property type="term" value="F:RNA binding"/>
    <property type="evidence" value="ECO:0007669"/>
    <property type="project" value="UniProtKB-UniRule"/>
</dbReference>
<dbReference type="GO" id="GO:0005681">
    <property type="term" value="C:spliceosomal complex"/>
    <property type="evidence" value="ECO:0007669"/>
    <property type="project" value="UniProtKB-KW"/>
</dbReference>
<dbReference type="GO" id="GO:0006397">
    <property type="term" value="P:mRNA processing"/>
    <property type="evidence" value="ECO:0007669"/>
    <property type="project" value="UniProtKB-KW"/>
</dbReference>
<dbReference type="CDD" id="cd12442">
    <property type="entry name" value="RRM_RBM48"/>
    <property type="match status" value="1"/>
</dbReference>
<name>A0A8C4SUA7_ERPCA</name>
<dbReference type="InterPro" id="IPR035979">
    <property type="entry name" value="RBD_domain_sf"/>
</dbReference>
<feature type="domain" description="RRM" evidence="9">
    <location>
        <begin position="46"/>
        <end position="124"/>
    </location>
</feature>
<accession>A0A8C4SUA7</accession>
<reference evidence="10" key="3">
    <citation type="submission" date="2025-09" db="UniProtKB">
        <authorList>
            <consortium name="Ensembl"/>
        </authorList>
    </citation>
    <scope>IDENTIFICATION</scope>
</reference>
<evidence type="ECO:0000256" key="8">
    <source>
        <dbReference type="PROSITE-ProRule" id="PRU00176"/>
    </source>
</evidence>
<comment type="function">
    <text evidence="7">As a component of the minor spliceosome, involved in the splicing of U12-type introns in pre-mRNAs.</text>
</comment>
<keyword evidence="4" id="KW-0747">Spliceosome</keyword>
<keyword evidence="6" id="KW-0508">mRNA splicing</keyword>
<dbReference type="InterPro" id="IPR039599">
    <property type="entry name" value="RBM48"/>
</dbReference>
<gene>
    <name evidence="10" type="primary">RBM48</name>
    <name evidence="10" type="synonym">rbm48</name>
</gene>
<evidence type="ECO:0000256" key="2">
    <source>
        <dbReference type="ARBA" id="ARBA00015189"/>
    </source>
</evidence>
<reference evidence="10" key="1">
    <citation type="submission" date="2021-06" db="EMBL/GenBank/DDBJ databases">
        <authorList>
            <consortium name="Wellcome Sanger Institute Data Sharing"/>
        </authorList>
    </citation>
    <scope>NUCLEOTIDE SEQUENCE [LARGE SCALE GENOMIC DNA]</scope>
</reference>
<keyword evidence="3" id="KW-0507">mRNA processing</keyword>
<dbReference type="InterPro" id="IPR034264">
    <property type="entry name" value="RBM48_RRM"/>
</dbReference>
<comment type="similarity">
    <text evidence="1">Belongs to the RBM48 family.</text>
</comment>
<evidence type="ECO:0000313" key="10">
    <source>
        <dbReference type="Ensembl" id="ENSECRP00000021118.1"/>
    </source>
</evidence>
<evidence type="ECO:0000256" key="7">
    <source>
        <dbReference type="ARBA" id="ARBA00035004"/>
    </source>
</evidence>
<dbReference type="GO" id="GO:0005654">
    <property type="term" value="C:nucleoplasm"/>
    <property type="evidence" value="ECO:0007669"/>
    <property type="project" value="TreeGrafter"/>
</dbReference>
<dbReference type="PANTHER" id="PTHR20957:SF0">
    <property type="entry name" value="RNA-BINDING PROTEIN 48"/>
    <property type="match status" value="1"/>
</dbReference>
<evidence type="ECO:0000259" key="9">
    <source>
        <dbReference type="PROSITE" id="PS50102"/>
    </source>
</evidence>
<dbReference type="GO" id="GO:0008380">
    <property type="term" value="P:RNA splicing"/>
    <property type="evidence" value="ECO:0007669"/>
    <property type="project" value="UniProtKB-KW"/>
</dbReference>
<keyword evidence="5 8" id="KW-0694">RNA-binding</keyword>
<sequence length="363" mass="41513">MAASPWQNSEVYKHHHQKDVCFTRPKYREGRKPKAVKVYTINLESSYLLVQGVPAVGVMTELIQLFALYGAVEEYRILDDYPAEEFTEAYLIKFQKIQSARAAKRKLDEKSFFGGLLHVCYAPEFETLEDTREKLQDRRQFIARVTHNKNKNLPKLEKSKEADSSAINSTLRKELAATAKEYFASETEHSSYYGYPMLPPPPQEHLSVLSHVSGCREQTISTPSPFQLNSSYPSEMPELWKLNEKEETSVRPEKTTPPNAKHISDLHCGTRFIPRTTCLLDRKRKNEKVGTNLLIGSSADHTNEVLIGPKLPDIPKVEMGDTSLNITADLIRNKILKVSSVSEVKEENRNLQQNNQPKQRRRI</sequence>
<dbReference type="Gene3D" id="3.30.70.330">
    <property type="match status" value="1"/>
</dbReference>
<dbReference type="InterPro" id="IPR012677">
    <property type="entry name" value="Nucleotide-bd_a/b_plait_sf"/>
</dbReference>
<evidence type="ECO:0000256" key="5">
    <source>
        <dbReference type="ARBA" id="ARBA00022884"/>
    </source>
</evidence>
<dbReference type="GeneTree" id="ENSGT00390000004541"/>
<dbReference type="PROSITE" id="PS50102">
    <property type="entry name" value="RRM"/>
    <property type="match status" value="1"/>
</dbReference>
<dbReference type="Proteomes" id="UP000694620">
    <property type="component" value="Chromosome 13"/>
</dbReference>
<organism evidence="10 11">
    <name type="scientific">Erpetoichthys calabaricus</name>
    <name type="common">Rope fish</name>
    <name type="synonym">Calamoichthys calabaricus</name>
    <dbReference type="NCBI Taxonomy" id="27687"/>
    <lineage>
        <taxon>Eukaryota</taxon>
        <taxon>Metazoa</taxon>
        <taxon>Chordata</taxon>
        <taxon>Craniata</taxon>
        <taxon>Vertebrata</taxon>
        <taxon>Euteleostomi</taxon>
        <taxon>Actinopterygii</taxon>
        <taxon>Polypteriformes</taxon>
        <taxon>Polypteridae</taxon>
        <taxon>Erpetoichthys</taxon>
    </lineage>
</organism>
<dbReference type="FunFam" id="3.30.70.330:FF:000424">
    <property type="entry name" value="RNA-binding protein 48 isoform X4"/>
    <property type="match status" value="1"/>
</dbReference>